<comment type="caution">
    <text evidence="1">The sequence shown here is derived from an EMBL/GenBank/DDBJ whole genome shotgun (WGS) entry which is preliminary data.</text>
</comment>
<sequence length="195" mass="22609">MFFIMGFINDENIEGLRHLKERGVEFSNQKSFPLIYAAREGRLEAVRYFIEEVGLKAYADDYNAFKNATITQQNDVAKYLMQYNLSQEALGLGLLESAANGNIEMVEHLTSNNQFAKIQLTMAFEAACLYEQKQVAEHLYMNHPQPKELDDVLDNWAKNVQNPKYKIQNVKRDFEEVGEVKQAMDQAFKKPRIRM</sequence>
<proteinExistence type="predicted"/>
<evidence type="ECO:0000313" key="1">
    <source>
        <dbReference type="EMBL" id="ONU76298.1"/>
    </source>
</evidence>
<dbReference type="AlphaFoldDB" id="A0A1V2VTV8"/>
<evidence type="ECO:0000313" key="2">
    <source>
        <dbReference type="Proteomes" id="UP000188543"/>
    </source>
</evidence>
<organism evidence="1 2">
    <name type="scientific">Burkholderia cenocepacia</name>
    <dbReference type="NCBI Taxonomy" id="95486"/>
    <lineage>
        <taxon>Bacteria</taxon>
        <taxon>Pseudomonadati</taxon>
        <taxon>Pseudomonadota</taxon>
        <taxon>Betaproteobacteria</taxon>
        <taxon>Burkholderiales</taxon>
        <taxon>Burkholderiaceae</taxon>
        <taxon>Burkholderia</taxon>
        <taxon>Burkholderia cepacia complex</taxon>
    </lineage>
</organism>
<gene>
    <name evidence="1" type="ORF">A8E72_33845</name>
</gene>
<dbReference type="InterPro" id="IPR036770">
    <property type="entry name" value="Ankyrin_rpt-contain_sf"/>
</dbReference>
<dbReference type="SUPFAM" id="SSF140860">
    <property type="entry name" value="Pseudo ankyrin repeat-like"/>
    <property type="match status" value="1"/>
</dbReference>
<accession>A0A1V2VTV8</accession>
<dbReference type="Pfam" id="PF12796">
    <property type="entry name" value="Ank_2"/>
    <property type="match status" value="1"/>
</dbReference>
<dbReference type="Proteomes" id="UP000188543">
    <property type="component" value="Unassembled WGS sequence"/>
</dbReference>
<dbReference type="Gene3D" id="1.25.40.20">
    <property type="entry name" value="Ankyrin repeat-containing domain"/>
    <property type="match status" value="1"/>
</dbReference>
<protein>
    <submittedName>
        <fullName evidence="1">Uncharacterized protein</fullName>
    </submittedName>
</protein>
<dbReference type="EMBL" id="MUTJ01000100">
    <property type="protein sequence ID" value="ONU76298.1"/>
    <property type="molecule type" value="Genomic_DNA"/>
</dbReference>
<name>A0A1V2VTV8_9BURK</name>
<reference evidence="1 2" key="1">
    <citation type="submission" date="2016-08" db="EMBL/GenBank/DDBJ databases">
        <authorList>
            <person name="Seilhamer J.J."/>
        </authorList>
    </citation>
    <scope>NUCLEOTIDE SEQUENCE [LARGE SCALE GENOMIC DNA]</scope>
    <source>
        <strain evidence="1 2">VC14762</strain>
    </source>
</reference>
<dbReference type="InterPro" id="IPR002110">
    <property type="entry name" value="Ankyrin_rpt"/>
</dbReference>